<sequence length="78" mass="8034">MFCGDPGTSGYADCAAQTQLFALASVIPALLGLALLVAALTAPSVRGDRILRTRTLSYSLVAWGIAAFTYVMGGLPSL</sequence>
<dbReference type="EMBL" id="JACCFS010000001">
    <property type="protein sequence ID" value="NYJ35972.1"/>
    <property type="molecule type" value="Genomic_DNA"/>
</dbReference>
<feature type="transmembrane region" description="Helical" evidence="1">
    <location>
        <begin position="20"/>
        <end position="43"/>
    </location>
</feature>
<dbReference type="Proteomes" id="UP000572051">
    <property type="component" value="Unassembled WGS sequence"/>
</dbReference>
<keyword evidence="1" id="KW-1133">Transmembrane helix</keyword>
<name>A0A7Z0JBL9_9ACTN</name>
<accession>A0A7Z0JBL9</accession>
<comment type="caution">
    <text evidence="2">The sequence shown here is derived from an EMBL/GenBank/DDBJ whole genome shotgun (WGS) entry which is preliminary data.</text>
</comment>
<feature type="transmembrane region" description="Helical" evidence="1">
    <location>
        <begin position="55"/>
        <end position="75"/>
    </location>
</feature>
<dbReference type="RefSeq" id="WP_179825534.1">
    <property type="nucleotide sequence ID" value="NZ_JACCFS010000001.1"/>
</dbReference>
<keyword evidence="1" id="KW-0472">Membrane</keyword>
<keyword evidence="3" id="KW-1185">Reference proteome</keyword>
<gene>
    <name evidence="2" type="ORF">HNR10_003853</name>
</gene>
<reference evidence="2 3" key="1">
    <citation type="submission" date="2020-07" db="EMBL/GenBank/DDBJ databases">
        <title>Sequencing the genomes of 1000 actinobacteria strains.</title>
        <authorList>
            <person name="Klenk H.-P."/>
        </authorList>
    </citation>
    <scope>NUCLEOTIDE SEQUENCE [LARGE SCALE GENOMIC DNA]</scope>
    <source>
        <strain evidence="2 3">DSM 44442</strain>
    </source>
</reference>
<evidence type="ECO:0000313" key="2">
    <source>
        <dbReference type="EMBL" id="NYJ35972.1"/>
    </source>
</evidence>
<proteinExistence type="predicted"/>
<evidence type="ECO:0000256" key="1">
    <source>
        <dbReference type="SAM" id="Phobius"/>
    </source>
</evidence>
<protein>
    <submittedName>
        <fullName evidence="2">Uncharacterized protein</fullName>
    </submittedName>
</protein>
<keyword evidence="1" id="KW-0812">Transmembrane</keyword>
<evidence type="ECO:0000313" key="3">
    <source>
        <dbReference type="Proteomes" id="UP000572051"/>
    </source>
</evidence>
<organism evidence="2 3">
    <name type="scientific">Nocardiopsis aegyptia</name>
    <dbReference type="NCBI Taxonomy" id="220378"/>
    <lineage>
        <taxon>Bacteria</taxon>
        <taxon>Bacillati</taxon>
        <taxon>Actinomycetota</taxon>
        <taxon>Actinomycetes</taxon>
        <taxon>Streptosporangiales</taxon>
        <taxon>Nocardiopsidaceae</taxon>
        <taxon>Nocardiopsis</taxon>
    </lineage>
</organism>
<dbReference type="AlphaFoldDB" id="A0A7Z0JBL9"/>